<dbReference type="InterPro" id="IPR033897">
    <property type="entry name" value="SRF-like_MADS-box"/>
</dbReference>
<dbReference type="GO" id="GO:0045944">
    <property type="term" value="P:positive regulation of transcription by RNA polymerase II"/>
    <property type="evidence" value="ECO:0007669"/>
    <property type="project" value="InterPro"/>
</dbReference>
<dbReference type="SUPFAM" id="SSF55455">
    <property type="entry name" value="SRF-like"/>
    <property type="match status" value="1"/>
</dbReference>
<evidence type="ECO:0000256" key="2">
    <source>
        <dbReference type="ARBA" id="ARBA00023015"/>
    </source>
</evidence>
<accession>A0AAU7LL47</accession>
<evidence type="ECO:0000259" key="6">
    <source>
        <dbReference type="PROSITE" id="PS50066"/>
    </source>
</evidence>
<evidence type="ECO:0000256" key="5">
    <source>
        <dbReference type="ARBA" id="ARBA00023242"/>
    </source>
</evidence>
<evidence type="ECO:0000256" key="3">
    <source>
        <dbReference type="ARBA" id="ARBA00023125"/>
    </source>
</evidence>
<feature type="domain" description="MADS-box" evidence="6">
    <location>
        <begin position="1"/>
        <end position="51"/>
    </location>
</feature>
<reference evidence="7" key="1">
    <citation type="journal article" date="2024" name="Front. Plant Sci.">
        <title>Genome-wide analysis of the MADS-box gene family of sea buckthorn (Hippophae rhamnoides ssp. sinensis) and their potential role in floral organ development.</title>
        <authorList>
            <person name="Zhao J."/>
            <person name="Xu Y."/>
            <person name="Zhang Z."/>
            <person name="Zhao M."/>
            <person name="Li K."/>
            <person name="Wang F."/>
            <person name="Sun K."/>
        </authorList>
    </citation>
    <scope>NUCLEOTIDE SEQUENCE</scope>
</reference>
<dbReference type="GO" id="GO:0000978">
    <property type="term" value="F:RNA polymerase II cis-regulatory region sequence-specific DNA binding"/>
    <property type="evidence" value="ECO:0007669"/>
    <property type="project" value="TreeGrafter"/>
</dbReference>
<comment type="subcellular location">
    <subcellularLocation>
        <location evidence="1">Nucleus</location>
    </subcellularLocation>
</comment>
<reference evidence="7" key="2">
    <citation type="submission" date="2024-02" db="EMBL/GenBank/DDBJ databases">
        <authorList>
            <person name="Xu Y."/>
            <person name="Zhao J."/>
        </authorList>
    </citation>
    <scope>NUCLEOTIDE SEQUENCE</scope>
</reference>
<dbReference type="AlphaFoldDB" id="A0AAU7LL47"/>
<name>A0AAU7LL47_9ROSA</name>
<evidence type="ECO:0000256" key="4">
    <source>
        <dbReference type="ARBA" id="ARBA00023163"/>
    </source>
</evidence>
<dbReference type="PANTHER" id="PTHR11945:SF521">
    <property type="entry name" value="AGAMOUS-LIKE 48-RELATED"/>
    <property type="match status" value="1"/>
</dbReference>
<dbReference type="SMART" id="SM00432">
    <property type="entry name" value="MADS"/>
    <property type="match status" value="1"/>
</dbReference>
<dbReference type="GO" id="GO:0046983">
    <property type="term" value="F:protein dimerization activity"/>
    <property type="evidence" value="ECO:0007669"/>
    <property type="project" value="InterPro"/>
</dbReference>
<evidence type="ECO:0000256" key="1">
    <source>
        <dbReference type="ARBA" id="ARBA00004123"/>
    </source>
</evidence>
<dbReference type="Gene3D" id="3.40.1810.10">
    <property type="entry name" value="Transcription factor, MADS-box"/>
    <property type="match status" value="1"/>
</dbReference>
<protein>
    <submittedName>
        <fullName evidence="7">MADS74</fullName>
    </submittedName>
</protein>
<dbReference type="InterPro" id="IPR036879">
    <property type="entry name" value="TF_MADSbox_sf"/>
</dbReference>
<organism evidence="7">
    <name type="scientific">Hippophae rhamnoides</name>
    <name type="common">sea-buckthorn</name>
    <dbReference type="NCBI Taxonomy" id="193516"/>
    <lineage>
        <taxon>Eukaryota</taxon>
        <taxon>Viridiplantae</taxon>
        <taxon>Streptophyta</taxon>
        <taxon>Embryophyta</taxon>
        <taxon>Tracheophyta</taxon>
        <taxon>Spermatophyta</taxon>
        <taxon>Magnoliopsida</taxon>
        <taxon>eudicotyledons</taxon>
        <taxon>Gunneridae</taxon>
        <taxon>Pentapetalae</taxon>
        <taxon>rosids</taxon>
        <taxon>fabids</taxon>
        <taxon>Rosales</taxon>
        <taxon>Elaeagnaceae</taxon>
        <taxon>Hippophae</taxon>
    </lineage>
</organism>
<sequence length="346" mass="38807">MTRKKVKLVWIANDSARKASFKKRKQGLLKKVKELTTLCDVSALVIIYGPNDNEAAIWPSHPIVEELLARFESIPEIERCKKMMNQETYLKERGLKMHEQLRKHHKKNGEKEMGYMMHQINQGKQFIEFQTSELTNFFWMIDDKMKEIRRRAEYIQHVPLPPVSLPPPPFQGAAPTGGNMIMGETWWDNIYADIIKNKGSSTARATSSVRSETGFPYGSTANELGLQFGSFPYRGFNEAGRTGPGMENFGGTNRESSEMSLALGLPHNNYNSYNSSNAMDFHEYMGHNITRLNQNDNLQGVQKGGNSTIGSDLGFPSNLFTGSSTAGSDAGLPYDVTKAWLTPPSP</sequence>
<dbReference type="Pfam" id="PF00319">
    <property type="entry name" value="SRF-TF"/>
    <property type="match status" value="1"/>
</dbReference>
<proteinExistence type="evidence at transcript level"/>
<keyword evidence="4" id="KW-0804">Transcription</keyword>
<keyword evidence="2" id="KW-0805">Transcription regulation</keyword>
<dbReference type="PRINTS" id="PR00404">
    <property type="entry name" value="MADSDOMAIN"/>
</dbReference>
<keyword evidence="5" id="KW-0539">Nucleus</keyword>
<dbReference type="PROSITE" id="PS50066">
    <property type="entry name" value="MADS_BOX_2"/>
    <property type="match status" value="1"/>
</dbReference>
<dbReference type="EMBL" id="PP400909">
    <property type="protein sequence ID" value="XBP28269.1"/>
    <property type="molecule type" value="mRNA"/>
</dbReference>
<dbReference type="CDD" id="cd00266">
    <property type="entry name" value="MADS_SRF_like"/>
    <property type="match status" value="1"/>
</dbReference>
<keyword evidence="3" id="KW-0238">DNA-binding</keyword>
<dbReference type="GO" id="GO:0005634">
    <property type="term" value="C:nucleus"/>
    <property type="evidence" value="ECO:0007669"/>
    <property type="project" value="UniProtKB-SubCell"/>
</dbReference>
<gene>
    <name evidence="7" type="primary">MADS74</name>
</gene>
<dbReference type="GO" id="GO:0000981">
    <property type="term" value="F:DNA-binding transcription factor activity, RNA polymerase II-specific"/>
    <property type="evidence" value="ECO:0007669"/>
    <property type="project" value="InterPro"/>
</dbReference>
<evidence type="ECO:0000313" key="7">
    <source>
        <dbReference type="EMBL" id="XBP28269.1"/>
    </source>
</evidence>
<dbReference type="PANTHER" id="PTHR11945">
    <property type="entry name" value="MADS BOX PROTEIN"/>
    <property type="match status" value="1"/>
</dbReference>
<dbReference type="InterPro" id="IPR002100">
    <property type="entry name" value="TF_MADSbox"/>
</dbReference>